<dbReference type="EMBL" id="MCBS01013850">
    <property type="protein sequence ID" value="RKF84209.1"/>
    <property type="molecule type" value="Genomic_DNA"/>
</dbReference>
<proteinExistence type="predicted"/>
<sequence>MEQLVLLIDELEKLQRALPANLRDTKTLQDSSRGAQYAQDHDYESSSCNENVAYYTNRIYKGGRD</sequence>
<evidence type="ECO:0000313" key="1">
    <source>
        <dbReference type="EMBL" id="RKF84209.1"/>
    </source>
</evidence>
<name>A0A420JBN7_9PEZI</name>
<organism evidence="1 2">
    <name type="scientific">Golovinomyces cichoracearum</name>
    <dbReference type="NCBI Taxonomy" id="62708"/>
    <lineage>
        <taxon>Eukaryota</taxon>
        <taxon>Fungi</taxon>
        <taxon>Dikarya</taxon>
        <taxon>Ascomycota</taxon>
        <taxon>Pezizomycotina</taxon>
        <taxon>Leotiomycetes</taxon>
        <taxon>Erysiphales</taxon>
        <taxon>Erysiphaceae</taxon>
        <taxon>Golovinomyces</taxon>
    </lineage>
</organism>
<gene>
    <name evidence="1" type="ORF">GcM1_138003</name>
</gene>
<dbReference type="AlphaFoldDB" id="A0A420JBN7"/>
<accession>A0A420JBN7</accession>
<dbReference type="Proteomes" id="UP000285326">
    <property type="component" value="Unassembled WGS sequence"/>
</dbReference>
<protein>
    <submittedName>
        <fullName evidence="1">Uncharacterized protein</fullName>
    </submittedName>
</protein>
<evidence type="ECO:0000313" key="2">
    <source>
        <dbReference type="Proteomes" id="UP000285326"/>
    </source>
</evidence>
<feature type="non-terminal residue" evidence="1">
    <location>
        <position position="65"/>
    </location>
</feature>
<reference evidence="1 2" key="1">
    <citation type="journal article" date="2018" name="BMC Genomics">
        <title>Comparative genome analyses reveal sequence features reflecting distinct modes of host-adaptation between dicot and monocot powdery mildew.</title>
        <authorList>
            <person name="Wu Y."/>
            <person name="Ma X."/>
            <person name="Pan Z."/>
            <person name="Kale S.D."/>
            <person name="Song Y."/>
            <person name="King H."/>
            <person name="Zhang Q."/>
            <person name="Presley C."/>
            <person name="Deng X."/>
            <person name="Wei C.I."/>
            <person name="Xiao S."/>
        </authorList>
    </citation>
    <scope>NUCLEOTIDE SEQUENCE [LARGE SCALE GENOMIC DNA]</scope>
    <source>
        <strain evidence="1">UMSG1</strain>
    </source>
</reference>
<comment type="caution">
    <text evidence="1">The sequence shown here is derived from an EMBL/GenBank/DDBJ whole genome shotgun (WGS) entry which is preliminary data.</text>
</comment>